<evidence type="ECO:0000313" key="2">
    <source>
        <dbReference type="EMBL" id="BAE23095.1"/>
    </source>
</evidence>
<name>Q3UW24_MOUSE</name>
<keyword evidence="1" id="KW-0812">Transmembrane</keyword>
<dbReference type="MGI" id="MGI:1925502">
    <property type="gene designation" value="Nxpe2"/>
</dbReference>
<dbReference type="AlphaFoldDB" id="Q3UW24"/>
<reference evidence="2" key="6">
    <citation type="submission" date="2004-03" db="EMBL/GenBank/DDBJ databases">
        <authorList>
            <person name="Arakawa T."/>
            <person name="Carninci P."/>
            <person name="Fukuda S."/>
            <person name="Hashizume W."/>
            <person name="Hayashida K."/>
            <person name="Hori F."/>
            <person name="Iida J."/>
            <person name="Imamura K."/>
            <person name="Imotani K."/>
            <person name="Itoh M."/>
            <person name="Kanagawa S."/>
            <person name="Kawai J."/>
            <person name="Kojima M."/>
            <person name="Konno H."/>
            <person name="Murata M."/>
            <person name="Nakamura M."/>
            <person name="Ninomiya N."/>
            <person name="Nishiyori H."/>
            <person name="Nomura K."/>
            <person name="Ohno M."/>
            <person name="Sakazume N."/>
            <person name="Sano H."/>
            <person name="Sasaki D."/>
            <person name="Shibata K."/>
            <person name="Shiraki T."/>
            <person name="Tagami M."/>
            <person name="Tagami Y."/>
            <person name="Waki K."/>
            <person name="Watahiki A."/>
            <person name="Muramatsu M."/>
            <person name="Hayashizaki Y."/>
        </authorList>
    </citation>
    <scope>NUCLEOTIDE SEQUENCE</scope>
    <source>
        <strain evidence="2">C57BL/6J</strain>
        <tissue evidence="2">Epididymis</tissue>
    </source>
</reference>
<dbReference type="EMBL" id="AK136668">
    <property type="protein sequence ID" value="BAE23095.1"/>
    <property type="molecule type" value="mRNA"/>
</dbReference>
<sequence length="45" mass="5223">MRRMLSPRILLSSLPNASAQKLFLIVLIIFAFWVVFMTSKDHTET</sequence>
<gene>
    <name evidence="3" type="primary">Nxpe2</name>
    <name evidence="3" type="synonym">Fam55b</name>
</gene>
<protein>
    <submittedName>
        <fullName evidence="2">Uncharacterized protein</fullName>
    </submittedName>
</protein>
<reference evidence="2" key="2">
    <citation type="journal article" date="2000" name="Genome Res.">
        <title>Normalization and subtraction of cap-trapper-selected cDNAs to prepare full-length cDNA libraries for rapid discovery of new genes.</title>
        <authorList>
            <person name="Carninci P."/>
            <person name="Shibata Y."/>
            <person name="Hayatsu N."/>
            <person name="Sugahara Y."/>
            <person name="Shibata K."/>
            <person name="Itoh M."/>
            <person name="Konno H."/>
            <person name="Okazaki Y."/>
            <person name="Muramatsu M."/>
            <person name="Hayashizaki Y."/>
        </authorList>
    </citation>
    <scope>NUCLEOTIDE SEQUENCE</scope>
    <source>
        <strain evidence="2">C57BL/6J</strain>
        <tissue evidence="2">Epididymis</tissue>
    </source>
</reference>
<evidence type="ECO:0000256" key="1">
    <source>
        <dbReference type="SAM" id="Phobius"/>
    </source>
</evidence>
<feature type="transmembrane region" description="Helical" evidence="1">
    <location>
        <begin position="21"/>
        <end position="39"/>
    </location>
</feature>
<evidence type="ECO:0000313" key="3">
    <source>
        <dbReference type="MGI" id="MGI:1925502"/>
    </source>
</evidence>
<keyword evidence="1" id="KW-1133">Transmembrane helix</keyword>
<reference evidence="2" key="5">
    <citation type="journal article" date="2002" name="Nature">
        <title>Analysis of the mouse transcriptome based on functional annotation of 60,770 full-length cDNAs.</title>
        <authorList>
            <consortium name="The FANTOM Consortium and the RIKEN Genome Exploration Research Group Phase I and II Team"/>
        </authorList>
    </citation>
    <scope>NUCLEOTIDE SEQUENCE</scope>
    <source>
        <strain evidence="2">C57BL/6J</strain>
        <tissue evidence="2">Epididymis</tissue>
    </source>
</reference>
<keyword evidence="1" id="KW-0472">Membrane</keyword>
<reference evidence="2" key="4">
    <citation type="journal article" date="2001" name="Nature">
        <title>Functional annotation of a full-length mouse cDNA collection.</title>
        <authorList>
            <consortium name="The RIKEN Genome Exploration Research Group Phase II Team and the FANTOM Consortium"/>
        </authorList>
    </citation>
    <scope>NUCLEOTIDE SEQUENCE</scope>
    <source>
        <strain evidence="2">C57BL/6J</strain>
        <tissue evidence="2">Epididymis</tissue>
    </source>
</reference>
<accession>Q3UW24</accession>
<dbReference type="AGR" id="MGI:1925502"/>
<reference evidence="2" key="3">
    <citation type="journal article" date="2000" name="Genome Res.">
        <title>RIKEN integrated sequence analysis (RISA) system--384-format sequencing pipeline with 384 multicapillary sequencer.</title>
        <authorList>
            <person name="Shibata K."/>
            <person name="Itoh M."/>
            <person name="Aizawa K."/>
            <person name="Nagaoka S."/>
            <person name="Sasaki N."/>
            <person name="Carninci P."/>
            <person name="Konno H."/>
            <person name="Akiyama J."/>
            <person name="Nishi K."/>
            <person name="Kitsunai T."/>
            <person name="Tashiro H."/>
            <person name="Itoh M."/>
            <person name="Sumi N."/>
            <person name="Ishii Y."/>
            <person name="Nakamura S."/>
            <person name="Hazama M."/>
            <person name="Nishine T."/>
            <person name="Harada A."/>
            <person name="Yamamoto R."/>
            <person name="Matsumoto H."/>
            <person name="Sakaguchi S."/>
            <person name="Ikegami T."/>
            <person name="Kashiwagi K."/>
            <person name="Fujiwake S."/>
            <person name="Inoue K."/>
            <person name="Togawa Y."/>
            <person name="Izawa M."/>
            <person name="Ohara E."/>
            <person name="Watahiki M."/>
            <person name="Yoneda Y."/>
            <person name="Ishikawa T."/>
            <person name="Ozawa K."/>
            <person name="Tanaka T."/>
            <person name="Matsuura S."/>
            <person name="Kawai J."/>
            <person name="Okazaki Y."/>
            <person name="Muramatsu M."/>
            <person name="Inoue Y."/>
            <person name="Kira A."/>
            <person name="Hayashizaki Y."/>
        </authorList>
    </citation>
    <scope>NUCLEOTIDE SEQUENCE</scope>
    <source>
        <strain evidence="2">C57BL/6J</strain>
        <tissue evidence="2">Epididymis</tissue>
    </source>
</reference>
<organism evidence="2">
    <name type="scientific">Mus musculus</name>
    <name type="common">Mouse</name>
    <dbReference type="NCBI Taxonomy" id="10090"/>
    <lineage>
        <taxon>Eukaryota</taxon>
        <taxon>Metazoa</taxon>
        <taxon>Chordata</taxon>
        <taxon>Craniata</taxon>
        <taxon>Vertebrata</taxon>
        <taxon>Euteleostomi</taxon>
        <taxon>Mammalia</taxon>
        <taxon>Eutheria</taxon>
        <taxon>Euarchontoglires</taxon>
        <taxon>Glires</taxon>
        <taxon>Rodentia</taxon>
        <taxon>Myomorpha</taxon>
        <taxon>Muroidea</taxon>
        <taxon>Muridae</taxon>
        <taxon>Murinae</taxon>
        <taxon>Mus</taxon>
        <taxon>Mus</taxon>
    </lineage>
</organism>
<proteinExistence type="evidence at transcript level"/>
<reference evidence="2" key="8">
    <citation type="journal article" date="2005" name="Science">
        <title>Antisense Transcription in the Mammalian Transcriptome.</title>
        <authorList>
            <consortium name="RIKEN Genome Exploration Research Group and Genome Science Group (Genome Network Project Core Group) and the FANTOM Consortium"/>
        </authorList>
    </citation>
    <scope>NUCLEOTIDE SEQUENCE</scope>
    <source>
        <strain evidence="2">C57BL/6J</strain>
        <tissue evidence="2">Epididymis</tissue>
    </source>
</reference>
<reference evidence="2" key="7">
    <citation type="journal article" date="2005" name="Science">
        <title>The Transcriptional Landscape of the Mammalian Genome.</title>
        <authorList>
            <consortium name="The FANTOM Consortium"/>
            <consortium name="Riken Genome Exploration Research Group and Genome Science Group (Genome Network Project Core Group)"/>
        </authorList>
    </citation>
    <scope>NUCLEOTIDE SEQUENCE</scope>
    <source>
        <strain evidence="2">C57BL/6J</strain>
        <tissue evidence="2">Epididymis</tissue>
    </source>
</reference>
<reference evidence="2" key="1">
    <citation type="journal article" date="1999" name="Methods Enzymol.">
        <title>High-efficiency full-length cDNA cloning.</title>
        <authorList>
            <person name="Carninci P."/>
            <person name="Hayashizaki Y."/>
        </authorList>
    </citation>
    <scope>NUCLEOTIDE SEQUENCE</scope>
    <source>
        <strain evidence="2">C57BL/6J</strain>
        <tissue evidence="2">Epididymis</tissue>
    </source>
</reference>